<dbReference type="OrthoDB" id="9761969at2"/>
<dbReference type="STRING" id="1293890.TALK_07140"/>
<dbReference type="Gene3D" id="3.90.79.10">
    <property type="entry name" value="Nucleoside Triphosphate Pyrophosphohydrolase"/>
    <property type="match status" value="1"/>
</dbReference>
<reference evidence="5 6" key="1">
    <citation type="submission" date="2014-03" db="EMBL/GenBank/DDBJ databases">
        <title>The draft genome sequence of Thalassospira alkalitolerans JCM 18968.</title>
        <authorList>
            <person name="Lai Q."/>
            <person name="Shao Z."/>
        </authorList>
    </citation>
    <scope>NUCLEOTIDE SEQUENCE [LARGE SCALE GENOMIC DNA]</scope>
    <source>
        <strain evidence="5 6">JCM 18968</strain>
    </source>
</reference>
<dbReference type="InterPro" id="IPR020084">
    <property type="entry name" value="NUDIX_hydrolase_CS"/>
</dbReference>
<dbReference type="PANTHER" id="PTHR43736">
    <property type="entry name" value="ADP-RIBOSE PYROPHOSPHATASE"/>
    <property type="match status" value="1"/>
</dbReference>
<gene>
    <name evidence="5" type="ORF">TALK_07140</name>
</gene>
<protein>
    <submittedName>
        <fullName evidence="5">NUDIX hydrolase</fullName>
    </submittedName>
</protein>
<dbReference type="Proteomes" id="UP000193396">
    <property type="component" value="Unassembled WGS sequence"/>
</dbReference>
<evidence type="ECO:0000256" key="3">
    <source>
        <dbReference type="RuleBase" id="RU003476"/>
    </source>
</evidence>
<dbReference type="PROSITE" id="PS51462">
    <property type="entry name" value="NUDIX"/>
    <property type="match status" value="1"/>
</dbReference>
<comment type="cofactor">
    <cofactor evidence="1">
        <name>Mg(2+)</name>
        <dbReference type="ChEBI" id="CHEBI:18420"/>
    </cofactor>
</comment>
<accession>A0A1Y2LDQ2</accession>
<dbReference type="CDD" id="cd04673">
    <property type="entry name" value="NUDIX_ADPRase"/>
    <property type="match status" value="1"/>
</dbReference>
<dbReference type="PROSITE" id="PS00893">
    <property type="entry name" value="NUDIX_BOX"/>
    <property type="match status" value="1"/>
</dbReference>
<feature type="domain" description="Nudix hydrolase" evidence="4">
    <location>
        <begin position="17"/>
        <end position="148"/>
    </location>
</feature>
<dbReference type="AlphaFoldDB" id="A0A1Y2LDQ2"/>
<sequence length="159" mass="17639">MPDSTATGPDKRDYLSRPIIGVGAVVWHGNDVLLIRRGKSPNKGQWSLPGGAQDLGETLHDAVRREVFEETGITISEPVLIDTVDLITRDITGRVQYHYTLIDFLAEASETVLSAGGDAADARWVSQDDLANYHLWDKTIVMIERARDLRERPLGLPSF</sequence>
<dbReference type="EMBL" id="JFKB01000004">
    <property type="protein sequence ID" value="OSQ48709.1"/>
    <property type="molecule type" value="Genomic_DNA"/>
</dbReference>
<evidence type="ECO:0000256" key="1">
    <source>
        <dbReference type="ARBA" id="ARBA00001946"/>
    </source>
</evidence>
<dbReference type="Pfam" id="PF00293">
    <property type="entry name" value="NUDIX"/>
    <property type="match status" value="1"/>
</dbReference>
<comment type="similarity">
    <text evidence="3">Belongs to the Nudix hydrolase family.</text>
</comment>
<dbReference type="PRINTS" id="PR00502">
    <property type="entry name" value="NUDIXFAMILY"/>
</dbReference>
<evidence type="ECO:0000259" key="4">
    <source>
        <dbReference type="PROSITE" id="PS51462"/>
    </source>
</evidence>
<name>A0A1Y2LDQ2_9PROT</name>
<evidence type="ECO:0000313" key="6">
    <source>
        <dbReference type="Proteomes" id="UP000193396"/>
    </source>
</evidence>
<dbReference type="InterPro" id="IPR015797">
    <property type="entry name" value="NUDIX_hydrolase-like_dom_sf"/>
</dbReference>
<dbReference type="InterPro" id="IPR000086">
    <property type="entry name" value="NUDIX_hydrolase_dom"/>
</dbReference>
<dbReference type="InterPro" id="IPR020476">
    <property type="entry name" value="Nudix_hydrolase"/>
</dbReference>
<dbReference type="SUPFAM" id="SSF55811">
    <property type="entry name" value="Nudix"/>
    <property type="match status" value="1"/>
</dbReference>
<comment type="caution">
    <text evidence="5">The sequence shown here is derived from an EMBL/GenBank/DDBJ whole genome shotgun (WGS) entry which is preliminary data.</text>
</comment>
<keyword evidence="6" id="KW-1185">Reference proteome</keyword>
<dbReference type="RefSeq" id="WP_085617342.1">
    <property type="nucleotide sequence ID" value="NZ_JFKB01000004.1"/>
</dbReference>
<keyword evidence="2 3" id="KW-0378">Hydrolase</keyword>
<evidence type="ECO:0000256" key="2">
    <source>
        <dbReference type="ARBA" id="ARBA00022801"/>
    </source>
</evidence>
<evidence type="ECO:0000313" key="5">
    <source>
        <dbReference type="EMBL" id="OSQ48709.1"/>
    </source>
</evidence>
<dbReference type="PANTHER" id="PTHR43736:SF1">
    <property type="entry name" value="DIHYDRONEOPTERIN TRIPHOSPHATE DIPHOSPHATASE"/>
    <property type="match status" value="1"/>
</dbReference>
<proteinExistence type="inferred from homology"/>
<organism evidence="5 6">
    <name type="scientific">Thalassospira alkalitolerans</name>
    <dbReference type="NCBI Taxonomy" id="1293890"/>
    <lineage>
        <taxon>Bacteria</taxon>
        <taxon>Pseudomonadati</taxon>
        <taxon>Pseudomonadota</taxon>
        <taxon>Alphaproteobacteria</taxon>
        <taxon>Rhodospirillales</taxon>
        <taxon>Thalassospiraceae</taxon>
        <taxon>Thalassospira</taxon>
    </lineage>
</organism>
<dbReference type="GO" id="GO:0016787">
    <property type="term" value="F:hydrolase activity"/>
    <property type="evidence" value="ECO:0007669"/>
    <property type="project" value="UniProtKB-KW"/>
</dbReference>